<organism evidence="1 2">
    <name type="scientific">Formivibrio citricus</name>
    <dbReference type="NCBI Taxonomy" id="83765"/>
    <lineage>
        <taxon>Bacteria</taxon>
        <taxon>Pseudomonadati</taxon>
        <taxon>Pseudomonadota</taxon>
        <taxon>Betaproteobacteria</taxon>
        <taxon>Neisseriales</taxon>
        <taxon>Chitinibacteraceae</taxon>
        <taxon>Formivibrio</taxon>
    </lineage>
</organism>
<accession>A0A1I4XXW9</accession>
<reference evidence="2" key="1">
    <citation type="submission" date="2016-10" db="EMBL/GenBank/DDBJ databases">
        <authorList>
            <person name="Varghese N."/>
            <person name="Submissions S."/>
        </authorList>
    </citation>
    <scope>NUCLEOTIDE SEQUENCE [LARGE SCALE GENOMIC DNA]</scope>
    <source>
        <strain evidence="2">DSM 6150</strain>
    </source>
</reference>
<dbReference type="STRING" id="83765.SAMN05660284_01152"/>
<protein>
    <submittedName>
        <fullName evidence="1">Uncharacterized protein</fullName>
    </submittedName>
</protein>
<dbReference type="Proteomes" id="UP000242869">
    <property type="component" value="Unassembled WGS sequence"/>
</dbReference>
<sequence>MGIQHLERHFYVHVLDCTSLLLPKANEGRLSQRMNYANLHLVSSFKEIKAILSGADGGYALDYVGPFSVKAVLLFDLLRKNGLKLIVVDSGAYPVPATSMNRRSLLQKIVTAFRHNTFHLHLNALLIKALTRILPDQTPDFALVSGQSWQDDPRFGSAKVKIPAHSFDYEKFMHLRHKPPLRTVPYAVYLDEDIVGHEDNAEMGLSAPTSKERFFPQITRFFEEFERNSGMPVVIAGYPSNRSITAAHLSNHEIVYGQTAELVRDATLVFAHASTACSFAVLWKKPLVFITNSEIAASWYQPWIEVIADLLQASLVDLDACPTFAIPLSDWMIFDKNSYERYEKKYIKSSESPDVSLWDRVLDVTHPPR</sequence>
<evidence type="ECO:0000313" key="2">
    <source>
        <dbReference type="Proteomes" id="UP000242869"/>
    </source>
</evidence>
<keyword evidence="2" id="KW-1185">Reference proteome</keyword>
<evidence type="ECO:0000313" key="1">
    <source>
        <dbReference type="EMBL" id="SFN30193.1"/>
    </source>
</evidence>
<proteinExistence type="predicted"/>
<dbReference type="AlphaFoldDB" id="A0A1I4XXW9"/>
<dbReference type="EMBL" id="FOVE01000006">
    <property type="protein sequence ID" value="SFN30193.1"/>
    <property type="molecule type" value="Genomic_DNA"/>
</dbReference>
<gene>
    <name evidence="1" type="ORF">SAMN05660284_01152</name>
</gene>
<name>A0A1I4XXW9_9NEIS</name>